<comment type="caution">
    <text evidence="1">The sequence shown here is derived from an EMBL/GenBank/DDBJ whole genome shotgun (WGS) entry which is preliminary data.</text>
</comment>
<dbReference type="AlphaFoldDB" id="A0A4R0NGF6"/>
<evidence type="ECO:0000313" key="1">
    <source>
        <dbReference type="EMBL" id="TCC98827.1"/>
    </source>
</evidence>
<evidence type="ECO:0000313" key="2">
    <source>
        <dbReference type="Proteomes" id="UP000291117"/>
    </source>
</evidence>
<protein>
    <submittedName>
        <fullName evidence="1">Uncharacterized protein</fullName>
    </submittedName>
</protein>
<organism evidence="1 2">
    <name type="scientific">Pedobacter hiemivivus</name>
    <dbReference type="NCBI Taxonomy" id="2530454"/>
    <lineage>
        <taxon>Bacteria</taxon>
        <taxon>Pseudomonadati</taxon>
        <taxon>Bacteroidota</taxon>
        <taxon>Sphingobacteriia</taxon>
        <taxon>Sphingobacteriales</taxon>
        <taxon>Sphingobacteriaceae</taxon>
        <taxon>Pedobacter</taxon>
    </lineage>
</organism>
<keyword evidence="2" id="KW-1185">Reference proteome</keyword>
<sequence length="582" mass="68120">MIDFNDYSSGKITIKEFVSLILHNIPEDDYFTNTLEELAYLGLRQINFRNLKNTPQSIAKHAAKVLNTEPSLKGARNPVKSFLQVYLDVTKLPAIEKNKLERNVKSDLKQVNDLLKFYEGLDFIKEFNAEAIKPRSQEEKAQLVFYQRTLGKRDEIVDYLTSGMGKRAIVKSGSSYEPFRSESTKELELQLEYHADYPYMEMMFQVKSIRYAINMNRLDYRMINLLWTKIQWSNAAFNGRYTYDKAFNKEIQRKVKPRPFFEHLLDSLKSLPIIKGRMDIFLELRALFLAKKWYGFYALALPQVEGIFTEMMQITDLKKTKGALPDKVKLMRPHYSRSDFSFDYFEYALPTERNHFSHTGMVENPKDKSYHLLLDLQYLFDVALELDTPLAKISKIILEGATRFHDIGDLADFVKLIRDLKKKKKLSPLETELDDFVYGKLVSHIDLTKFLTNLEQDIAESVTVFQERFIVQYFKLKTTKDDFFSLTPVEIMDNLKEINSVLEDFGIMLSEDLKVITDCYHFLQNFDKLFPKLPAKAIAEITALKNKFKKEFKIAELLDANLTVEPLDMYLLKSRKFKHKLI</sequence>
<reference evidence="1 2" key="1">
    <citation type="submission" date="2019-02" db="EMBL/GenBank/DDBJ databases">
        <title>Pedobacter sp. RP-3-8 sp. nov., isolated from Arctic soil.</title>
        <authorList>
            <person name="Dahal R.H."/>
        </authorList>
    </citation>
    <scope>NUCLEOTIDE SEQUENCE [LARGE SCALE GENOMIC DNA]</scope>
    <source>
        <strain evidence="1 2">RP-3-8</strain>
    </source>
</reference>
<gene>
    <name evidence="1" type="ORF">EZ444_06000</name>
</gene>
<accession>A0A4R0NGF6</accession>
<dbReference type="Proteomes" id="UP000291117">
    <property type="component" value="Unassembled WGS sequence"/>
</dbReference>
<name>A0A4R0NGF6_9SPHI</name>
<proteinExistence type="predicted"/>
<dbReference type="EMBL" id="SJSM01000002">
    <property type="protein sequence ID" value="TCC98827.1"/>
    <property type="molecule type" value="Genomic_DNA"/>
</dbReference>
<dbReference type="OrthoDB" id="1467790at2"/>
<dbReference type="RefSeq" id="WP_131607807.1">
    <property type="nucleotide sequence ID" value="NZ_SJSM01000002.1"/>
</dbReference>